<name>A0A6N9TR56_DISTH</name>
<accession>A0A6N9TR56</accession>
<reference evidence="6 7" key="1">
    <citation type="submission" date="2020-02" db="EMBL/GenBank/DDBJ databases">
        <title>Comparative genomics of sulfur disproportionating microorganisms.</title>
        <authorList>
            <person name="Ward L.M."/>
            <person name="Bertran E."/>
            <person name="Johnston D.T."/>
        </authorList>
    </citation>
    <scope>NUCLEOTIDE SEQUENCE [LARGE SCALE GENOMIC DNA]</scope>
    <source>
        <strain evidence="6 7">DSM 100025</strain>
    </source>
</reference>
<dbReference type="RefSeq" id="WP_163298079.1">
    <property type="nucleotide sequence ID" value="NZ_JAAGRR010000025.1"/>
</dbReference>
<protein>
    <submittedName>
        <fullName evidence="6">Glycosyltransferase family 1 protein</fullName>
    </submittedName>
</protein>
<proteinExistence type="inferred from homology"/>
<dbReference type="Proteomes" id="UP000469346">
    <property type="component" value="Unassembled WGS sequence"/>
</dbReference>
<dbReference type="NCBIfam" id="TIGR02094">
    <property type="entry name" value="more_P_ylases"/>
    <property type="match status" value="1"/>
</dbReference>
<dbReference type="Pfam" id="PF00343">
    <property type="entry name" value="Phosphorylase"/>
    <property type="match status" value="1"/>
</dbReference>
<keyword evidence="7" id="KW-1185">Reference proteome</keyword>
<evidence type="ECO:0000313" key="7">
    <source>
        <dbReference type="Proteomes" id="UP000469346"/>
    </source>
</evidence>
<keyword evidence="6" id="KW-0808">Transferase</keyword>
<comment type="similarity">
    <text evidence="2">Belongs to the glycogen phosphorylase family.</text>
</comment>
<dbReference type="SUPFAM" id="SSF53756">
    <property type="entry name" value="UDP-Glycosyltransferase/glycogen phosphorylase"/>
    <property type="match status" value="1"/>
</dbReference>
<dbReference type="GO" id="GO:0005975">
    <property type="term" value="P:carbohydrate metabolic process"/>
    <property type="evidence" value="ECO:0007669"/>
    <property type="project" value="InterPro"/>
</dbReference>
<evidence type="ECO:0000256" key="1">
    <source>
        <dbReference type="ARBA" id="ARBA00001275"/>
    </source>
</evidence>
<dbReference type="EMBL" id="JAAGRR010000025">
    <property type="protein sequence ID" value="NDY41927.1"/>
    <property type="molecule type" value="Genomic_DNA"/>
</dbReference>
<dbReference type="GO" id="GO:0008184">
    <property type="term" value="F:glycogen phosphorylase activity"/>
    <property type="evidence" value="ECO:0007669"/>
    <property type="project" value="InterPro"/>
</dbReference>
<dbReference type="GO" id="GO:0030170">
    <property type="term" value="F:pyridoxal phosphate binding"/>
    <property type="evidence" value="ECO:0007669"/>
    <property type="project" value="InterPro"/>
</dbReference>
<evidence type="ECO:0000259" key="5">
    <source>
        <dbReference type="Pfam" id="PF11897"/>
    </source>
</evidence>
<dbReference type="PANTHER" id="PTHR42655:SF1">
    <property type="entry name" value="GLYCOGEN PHOSPHORYLASE"/>
    <property type="match status" value="1"/>
</dbReference>
<keyword evidence="3" id="KW-0021">Allosteric enzyme</keyword>
<dbReference type="InterPro" id="IPR000811">
    <property type="entry name" value="Glyco_trans_35"/>
</dbReference>
<dbReference type="InterPro" id="IPR011834">
    <property type="entry name" value="Agluc_phsphrylas"/>
</dbReference>
<evidence type="ECO:0000256" key="3">
    <source>
        <dbReference type="ARBA" id="ARBA00022533"/>
    </source>
</evidence>
<dbReference type="InterPro" id="IPR052182">
    <property type="entry name" value="Glycogen/Maltodextrin_Phosph"/>
</dbReference>
<evidence type="ECO:0000256" key="4">
    <source>
        <dbReference type="PIRSR" id="PIRSR000460-1"/>
    </source>
</evidence>
<dbReference type="PANTHER" id="PTHR42655">
    <property type="entry name" value="GLYCOGEN PHOSPHORYLASE"/>
    <property type="match status" value="1"/>
</dbReference>
<dbReference type="InterPro" id="IPR024517">
    <property type="entry name" value="Glycogen_phosphorylase_DUF3417"/>
</dbReference>
<dbReference type="Pfam" id="PF11897">
    <property type="entry name" value="DUF3417"/>
    <property type="match status" value="1"/>
</dbReference>
<dbReference type="AlphaFoldDB" id="A0A6N9TR56"/>
<feature type="domain" description="DUF3417" evidence="5">
    <location>
        <begin position="13"/>
        <end position="121"/>
    </location>
</feature>
<gene>
    <name evidence="6" type="ORF">G3N55_03570</name>
</gene>
<evidence type="ECO:0000313" key="6">
    <source>
        <dbReference type="EMBL" id="NDY41927.1"/>
    </source>
</evidence>
<dbReference type="PIRSF" id="PIRSF000460">
    <property type="entry name" value="Pprylas_GlgP"/>
    <property type="match status" value="1"/>
</dbReference>
<comment type="catalytic activity">
    <reaction evidence="1">
        <text>[(1-&gt;4)-alpha-D-glucosyl](n) + phosphate = [(1-&gt;4)-alpha-D-glucosyl](n-1) + alpha-D-glucose 1-phosphate</text>
        <dbReference type="Rhea" id="RHEA:41732"/>
        <dbReference type="Rhea" id="RHEA-COMP:9584"/>
        <dbReference type="Rhea" id="RHEA-COMP:9586"/>
        <dbReference type="ChEBI" id="CHEBI:15444"/>
        <dbReference type="ChEBI" id="CHEBI:43474"/>
        <dbReference type="ChEBI" id="CHEBI:58601"/>
        <dbReference type="EC" id="2.4.1.1"/>
    </reaction>
</comment>
<sequence length="858" mass="97882">MPTIQTVTILPSLPERLAPLLTLARNLWWTWTPRAIHLFQDMDRELWERCGHNPVALLGSIEQPRLEALERDKIFLARMNEVLEELDRYLNFQTWYGTASEGRAQGRIAYFSAEFGLHESLPFYSGGLGILAGDHMKSASDLGLPMVGVGLLYKHGYFQQYLNPDGWQLETYPLNEFDNMPLTLVRDEAGEPLTVSVEILGREVKARIWSLVVGRVPIYLLDTDVPTNTLADRQITSFLYGGSLETRLQQEMILGIGGFRALRALDLCHTVCHMNEGHSAFMAVERIRCLVEEQKLDFDEALEVVRATNIFTTHTPVPAGIDRFPPELMKRYFAGMVKQLGIGMDDFLALGRMNPADPAEPFCMAVLAIKTASQTNGVSKLHAEVSRRMWAEIWPRIPRHETPITHVTNGVHTLGWLSSEMARLYERYLGSRWIDEPANHAVWERVDLIPDFELWRSRERLREWLIAFARRRLVQQLKAKGAPGYQLDQAEEVLDPEALTIGFARRFATYKRANLIFRDPERLAAILNHKDRPVQIVFAGKAHPKDMEGKELIHLVIQMANRPEFRNRLVFIENYDIEVARNLVQGVDVWLNTPRRPNEASGTSGMKVVANGGLNLSILDGWWVEGYQGDNGWAIGAGEEYDDHNYQDDVESRLLYELLENTVVPMFYTRNSQNIPVEWVATIRNSIKSIAPFFNTNRMVEEYANSAYLPKIDTWHNLEKEQWREAKEICTWKKAVQQKWSGVSITDVQLPMEGTPKVGDRLPIRAAVEMDGLSPEEVRVEAYIGRLDAEGNIPEGHALPLLYTGERSERGHLYQGHLLCLSSGRIGLTLRCYPYRKGLSHKFELGLLTWWDVGEAAE</sequence>
<dbReference type="Gene3D" id="3.40.50.2000">
    <property type="entry name" value="Glycogen Phosphorylase B"/>
    <property type="match status" value="2"/>
</dbReference>
<comment type="caution">
    <text evidence="6">The sequence shown here is derived from an EMBL/GenBank/DDBJ whole genome shotgun (WGS) entry which is preliminary data.</text>
</comment>
<keyword evidence="4" id="KW-0663">Pyridoxal phosphate</keyword>
<evidence type="ECO:0000256" key="2">
    <source>
        <dbReference type="ARBA" id="ARBA00006047"/>
    </source>
</evidence>
<feature type="modified residue" description="N6-(pyridoxal phosphate)lysine" evidence="4">
    <location>
        <position position="607"/>
    </location>
</feature>
<organism evidence="6 7">
    <name type="scientific">Dissulfurirhabdus thermomarina</name>
    <dbReference type="NCBI Taxonomy" id="1765737"/>
    <lineage>
        <taxon>Bacteria</taxon>
        <taxon>Deltaproteobacteria</taxon>
        <taxon>Dissulfurirhabdaceae</taxon>
        <taxon>Dissulfurirhabdus</taxon>
    </lineage>
</organism>